<reference evidence="3" key="1">
    <citation type="submission" date="2019-08" db="EMBL/GenBank/DDBJ databases">
        <authorList>
            <person name="Kucharzyk K."/>
            <person name="Murdoch R.W."/>
            <person name="Higgins S."/>
            <person name="Loffler F."/>
        </authorList>
    </citation>
    <scope>NUCLEOTIDE SEQUENCE</scope>
</reference>
<dbReference type="EC" id="1.1.1.-" evidence="3"/>
<dbReference type="PANTHER" id="PTHR43401">
    <property type="entry name" value="L-THREONINE 3-DEHYDROGENASE"/>
    <property type="match status" value="1"/>
</dbReference>
<accession>A0A645HYF5</accession>
<dbReference type="Gene3D" id="3.90.180.10">
    <property type="entry name" value="Medium-chain alcohol dehydrogenases, catalytic domain"/>
    <property type="match status" value="1"/>
</dbReference>
<proteinExistence type="predicted"/>
<feature type="domain" description="Alcohol dehydrogenase-like C-terminal" evidence="2">
    <location>
        <begin position="1"/>
        <end position="110"/>
    </location>
</feature>
<dbReference type="AlphaFoldDB" id="A0A645HYF5"/>
<gene>
    <name evidence="3" type="primary">rspB_2</name>
    <name evidence="3" type="ORF">SDC9_187869</name>
</gene>
<sequence>MARRSGARRVYAADRSYHAAKLKLAKEYGADEIICTDEVDLAEYPFARGGVDRVLVTTPPSTIDVATRVANVSGIVAFLGISYGDQAMVAFDSNVVHLKKLQIRASNAIPALYFPRCIDLLRAGLVDVSRLVTHTFSLEHAADGLTQYIDDRASAVKAVMINGTEPIE</sequence>
<dbReference type="SUPFAM" id="SSF51735">
    <property type="entry name" value="NAD(P)-binding Rossmann-fold domains"/>
    <property type="match status" value="1"/>
</dbReference>
<evidence type="ECO:0000313" key="3">
    <source>
        <dbReference type="EMBL" id="MPN40333.1"/>
    </source>
</evidence>
<dbReference type="GO" id="GO:0016491">
    <property type="term" value="F:oxidoreductase activity"/>
    <property type="evidence" value="ECO:0007669"/>
    <property type="project" value="UniProtKB-KW"/>
</dbReference>
<evidence type="ECO:0000259" key="2">
    <source>
        <dbReference type="Pfam" id="PF00107"/>
    </source>
</evidence>
<keyword evidence="1 3" id="KW-0560">Oxidoreductase</keyword>
<name>A0A645HYF5_9ZZZZ</name>
<dbReference type="Pfam" id="PF00107">
    <property type="entry name" value="ADH_zinc_N"/>
    <property type="match status" value="1"/>
</dbReference>
<dbReference type="InterPro" id="IPR050129">
    <property type="entry name" value="Zn_alcohol_dh"/>
</dbReference>
<evidence type="ECO:0000256" key="1">
    <source>
        <dbReference type="ARBA" id="ARBA00023002"/>
    </source>
</evidence>
<comment type="caution">
    <text evidence="3">The sequence shown here is derived from an EMBL/GenBank/DDBJ whole genome shotgun (WGS) entry which is preliminary data.</text>
</comment>
<dbReference type="EMBL" id="VSSQ01096680">
    <property type="protein sequence ID" value="MPN40333.1"/>
    <property type="molecule type" value="Genomic_DNA"/>
</dbReference>
<organism evidence="3">
    <name type="scientific">bioreactor metagenome</name>
    <dbReference type="NCBI Taxonomy" id="1076179"/>
    <lineage>
        <taxon>unclassified sequences</taxon>
        <taxon>metagenomes</taxon>
        <taxon>ecological metagenomes</taxon>
    </lineage>
</organism>
<protein>
    <submittedName>
        <fullName evidence="3">Starvation-sensing protein RspB</fullName>
        <ecNumber evidence="3">1.1.1.-</ecNumber>
    </submittedName>
</protein>
<dbReference type="Gene3D" id="3.40.50.720">
    <property type="entry name" value="NAD(P)-binding Rossmann-like Domain"/>
    <property type="match status" value="1"/>
</dbReference>
<dbReference type="InterPro" id="IPR036291">
    <property type="entry name" value="NAD(P)-bd_dom_sf"/>
</dbReference>
<dbReference type="PANTHER" id="PTHR43401:SF2">
    <property type="entry name" value="L-THREONINE 3-DEHYDROGENASE"/>
    <property type="match status" value="1"/>
</dbReference>
<dbReference type="InterPro" id="IPR013149">
    <property type="entry name" value="ADH-like_C"/>
</dbReference>